<protein>
    <submittedName>
        <fullName evidence="8">Neuropeptide B</fullName>
    </submittedName>
</protein>
<evidence type="ECO:0000256" key="1">
    <source>
        <dbReference type="ARBA" id="ARBA00004613"/>
    </source>
</evidence>
<proteinExistence type="inferred from homology"/>
<accession>A0ABM0KQN2</accession>
<dbReference type="GeneID" id="101984739"/>
<dbReference type="PANTHER" id="PTHR28553">
    <property type="entry name" value="NEUROPEPTIDE B"/>
    <property type="match status" value="1"/>
</dbReference>
<dbReference type="RefSeq" id="XP_005350936.1">
    <property type="nucleotide sequence ID" value="XM_005350879.2"/>
</dbReference>
<gene>
    <name evidence="8" type="primary">Npb</name>
</gene>
<keyword evidence="6 8" id="KW-0527">Neuropeptide</keyword>
<dbReference type="PANTHER" id="PTHR28553:SF1">
    <property type="entry name" value="NEUROPEPTIDE B"/>
    <property type="match status" value="1"/>
</dbReference>
<comment type="subcellular location">
    <subcellularLocation>
        <location evidence="1">Secreted</location>
    </subcellularLocation>
</comment>
<evidence type="ECO:0000313" key="7">
    <source>
        <dbReference type="Proteomes" id="UP000694915"/>
    </source>
</evidence>
<dbReference type="Proteomes" id="UP000694915">
    <property type="component" value="Chromosome 7"/>
</dbReference>
<evidence type="ECO:0000256" key="3">
    <source>
        <dbReference type="ARBA" id="ARBA00022525"/>
    </source>
</evidence>
<comment type="similarity">
    <text evidence="2">Belongs to the neuropeptide B/W family.</text>
</comment>
<evidence type="ECO:0000256" key="6">
    <source>
        <dbReference type="ARBA" id="ARBA00023320"/>
    </source>
</evidence>
<evidence type="ECO:0000256" key="5">
    <source>
        <dbReference type="ARBA" id="ARBA00022729"/>
    </source>
</evidence>
<dbReference type="InterPro" id="IPR013297">
    <property type="entry name" value="Neuropept_BW_pre"/>
</dbReference>
<keyword evidence="3" id="KW-0964">Secreted</keyword>
<dbReference type="PRINTS" id="PR01888">
    <property type="entry name" value="NROPEPTIDEBW"/>
</dbReference>
<name>A0ABM0KQN2_MICOH</name>
<organism evidence="7 8">
    <name type="scientific">Microtus ochrogaster</name>
    <name type="common">Prairie vole</name>
    <dbReference type="NCBI Taxonomy" id="79684"/>
    <lineage>
        <taxon>Eukaryota</taxon>
        <taxon>Metazoa</taxon>
        <taxon>Chordata</taxon>
        <taxon>Craniata</taxon>
        <taxon>Vertebrata</taxon>
        <taxon>Euteleostomi</taxon>
        <taxon>Mammalia</taxon>
        <taxon>Eutheria</taxon>
        <taxon>Euarchontoglires</taxon>
        <taxon>Glires</taxon>
        <taxon>Rodentia</taxon>
        <taxon>Myomorpha</taxon>
        <taxon>Muroidea</taxon>
        <taxon>Cricetidae</taxon>
        <taxon>Arvicolinae</taxon>
        <taxon>Microtus</taxon>
    </lineage>
</organism>
<evidence type="ECO:0000313" key="8">
    <source>
        <dbReference type="RefSeq" id="XP_005350936.1"/>
    </source>
</evidence>
<evidence type="ECO:0000256" key="4">
    <source>
        <dbReference type="ARBA" id="ARBA00022685"/>
    </source>
</evidence>
<evidence type="ECO:0000256" key="2">
    <source>
        <dbReference type="ARBA" id="ARBA00005292"/>
    </source>
</evidence>
<reference evidence="8" key="1">
    <citation type="submission" date="2025-08" db="UniProtKB">
        <authorList>
            <consortium name="RefSeq"/>
        </authorList>
    </citation>
    <scope>IDENTIFICATION</scope>
</reference>
<dbReference type="Pfam" id="PF15180">
    <property type="entry name" value="NPBW"/>
    <property type="match status" value="1"/>
</dbReference>
<dbReference type="GO" id="GO:0007218">
    <property type="term" value="P:neuropeptide signaling pathway"/>
    <property type="evidence" value="ECO:0007669"/>
    <property type="project" value="UniProtKB-KW"/>
</dbReference>
<keyword evidence="4" id="KW-0165">Cleavage on pair of basic residues</keyword>
<dbReference type="PRINTS" id="PR01889">
    <property type="entry name" value="PPNRPEPTIDEB"/>
</dbReference>
<keyword evidence="7" id="KW-1185">Reference proteome</keyword>
<keyword evidence="5" id="KW-0732">Signal</keyword>
<sequence>MSVQAQQGVRDPTDPLCTARAPRHSSQLLLPASVPASPALHPIADVKPSPVHRLQPHFPCSCAQHSSMAQCGTSVAAAALALLLLLLPPNLAWYKPAAGPQHYSVGRAAGLLSNFHKFPSPRRSESPALPAGIGPLRLEMRSSLRSLALCVKEVTPNLQSCRRQFNSPGTLQCKADVFLSLQEAECQQPEP</sequence>
<dbReference type="InterPro" id="IPR013298">
    <property type="entry name" value="Neuropept_B_pre"/>
</dbReference>